<sequence length="1649" mass="178111">MQVLGSVSLIPNSGSQIADLLDFGFQRLPHDDRKCEAGKPGEKGGDGCREEFCASRTSYVRNRDASWPLEWLLIGDIARSSYHSAVTQSVAMRLLLAATLIAALKAAPPLPECSIDDDCASCTIGAALAAPKIDVEPSSYLVCSSESGVWKQEVCSENGRAHFSASLKQCIDPATMIFHAQGTSGSGRVGDVCSFNTDCLGGMFCAIGQCRCLSTYIAVDAYCYEKISPSDSGCFYDVQCSAVWPDSFCKNGQCLCPSDDMVAIKTKDGTLCVWSTSTEPACPLPSLPPPDSPAALTVLPAAAGKNSVSIAPCNPHSSTLPNNEETLLNKAYDHKCAVRGSYGDEPSPIDVSDIYDCIDNSKFWKEQGVDTSQHPVGVCCMNRAFTCMQPKRGESEALGSVPRWYFNAVIGSCQQFLFDPTSSEVSPNNFETLDHCESYCKDTCPRGNPSYLAAKSHLGQSAQTGCTTANPCPDPFVCTEVASQSVCCPSRKSICSEAGARSKDPLRPAPYDPGHRFDQLTGEAANYALGISTRFAWRLATRRNVLLTDITTIRPTDSAIPSLTTVSSEISTISTCNVPHGNPLTNGNGAPQRCQRDTDCPSTHTCATEHTVCCPTAQTLCTEPLRVGDCKQSVRQFWYNAETRTCESFLYTGCQGNNNRFNSLNECQSYCRNINAEPKCSQGRAYVDFSGKFMQCGEGIGGTACPANYECVFDGLVHGCCPSKAYTCSLQVNKGVACGSGSSYRYFYNNQAKECQSFLFLGCDGNSNNFPSIEKCQNYCEIACQSVFFATNHLRISSVCPNGGSPLRSNSKVRSCSAADPCPTGYDCSMVDANGVTQRRCCPSKVSICSKPPQMGMLPKCSSGSGQIKYYFNMALQLCSSYTSNGCDTSINSFNSLGECEDFCMSAGCALGDTIYKDPNTNRPFICNTALQNNCPLNYDCTLNALTQEHMCCGSESMGVCPTGEKAFMDPRTNTPRQCAMAADGKCPGGYLCRFSQTNHKYYCCGNINGIMCPAGRSLFRYSTTQLPLQCHISPLLNSCPNSYSCMSDVPGAFQGYCCSQHPICPGEVQFHVDEKSQMPTTCSSDSFAFCPQGFTCQQQPETSNFFCCAGQEKEGVNDGCPPSQFAFVEESGEVKSCDPFDSEANSCPIEYTCQWSLKNQKYQCCGTRPIRNVKPMALDDGCPTKQFALIDRRNNMTRVCTAGEEKSCPVGFFCQFSSKKGQFQCCGQSGGCPGHRAAYIAVDGNAQECLPGPDMCADGYECVKSTNSKKNICCSKEENDCAENELMINGVCRVRVKPGGGCQRDDECVGGSSCLEHVCTCPPHRVDLKGECVDKDCSKNQIRIEGRCEKRAVIGEQCKNSLQCSSNSKCLEGVCDCGKGEAAEGNTCVKTSEKSSNSTTTTSSSIKSRPSTTSSNICSDKNEKPLYEKGSSKLLTCSLEDDDDCPNGFSCESSDVAEQTVCCGRGPEEKSKKVRPTKTTQHCPTGMAPYLVNGRAKSCASSSCPYGYQCKFSVLRKDYYCCSKQHKKTSSSRIPGGGCERGMALLYPSTQEPVQCDPLARGCPHGYLCLPHLVTKRFQCCSVDANRDRQITKEEVEVECPSYMVKVEKEVEGTLTTACAKSCPEGHQPVDRVCRPTGTSTESSTSSA</sequence>
<accession>A0A8S1HEY8</accession>
<dbReference type="InterPro" id="IPR053014">
    <property type="entry name" value="Cuticle_assoc_divergent"/>
</dbReference>
<evidence type="ECO:0000256" key="1">
    <source>
        <dbReference type="SAM" id="MobiDB-lite"/>
    </source>
</evidence>
<protein>
    <recommendedName>
        <fullName evidence="2">BPTI/Kunitz inhibitor domain-containing protein</fullName>
    </recommendedName>
</protein>
<dbReference type="SMART" id="SM00289">
    <property type="entry name" value="WR1"/>
    <property type="match status" value="16"/>
</dbReference>
<feature type="compositionally biased region" description="Low complexity" evidence="1">
    <location>
        <begin position="1395"/>
        <end position="1416"/>
    </location>
</feature>
<dbReference type="InterPro" id="IPR006149">
    <property type="entry name" value="EB_dom"/>
</dbReference>
<feature type="compositionally biased region" description="Low complexity" evidence="1">
    <location>
        <begin position="1638"/>
        <end position="1649"/>
    </location>
</feature>
<dbReference type="PROSITE" id="PS50279">
    <property type="entry name" value="BPTI_KUNITZ_2"/>
    <property type="match status" value="4"/>
</dbReference>
<evidence type="ECO:0000313" key="4">
    <source>
        <dbReference type="Proteomes" id="UP000835052"/>
    </source>
</evidence>
<keyword evidence="4" id="KW-1185">Reference proteome</keyword>
<feature type="domain" description="BPTI/Kunitz inhibitor" evidence="2">
    <location>
        <begin position="387"/>
        <end position="440"/>
    </location>
</feature>
<dbReference type="SMART" id="SM00131">
    <property type="entry name" value="KU"/>
    <property type="match status" value="4"/>
</dbReference>
<dbReference type="Gene3D" id="4.10.410.10">
    <property type="entry name" value="Pancreatic trypsin inhibitor Kunitz domain"/>
    <property type="match status" value="4"/>
</dbReference>
<dbReference type="PRINTS" id="PR00759">
    <property type="entry name" value="BASICPTASE"/>
</dbReference>
<dbReference type="CDD" id="cd22593">
    <property type="entry name" value="Kunitz_conkunitzin"/>
    <property type="match status" value="1"/>
</dbReference>
<evidence type="ECO:0000313" key="3">
    <source>
        <dbReference type="EMBL" id="CAD6192838.1"/>
    </source>
</evidence>
<dbReference type="Pfam" id="PF00014">
    <property type="entry name" value="Kunitz_BPTI"/>
    <property type="match status" value="4"/>
</dbReference>
<dbReference type="PANTHER" id="PTHR46339:SF5">
    <property type="entry name" value="BPTI_KUNITZ INHIBITOR DOMAIN-CONTAINING PROTEIN"/>
    <property type="match status" value="1"/>
</dbReference>
<evidence type="ECO:0000259" key="2">
    <source>
        <dbReference type="PROSITE" id="PS50279"/>
    </source>
</evidence>
<dbReference type="PROSITE" id="PS00280">
    <property type="entry name" value="BPTI_KUNITZ_1"/>
    <property type="match status" value="2"/>
</dbReference>
<dbReference type="CDD" id="cd00109">
    <property type="entry name" value="Kunitz-type"/>
    <property type="match status" value="2"/>
</dbReference>
<dbReference type="PROSITE" id="PS00018">
    <property type="entry name" value="EF_HAND_1"/>
    <property type="match status" value="1"/>
</dbReference>
<organism evidence="3 4">
    <name type="scientific">Caenorhabditis auriculariae</name>
    <dbReference type="NCBI Taxonomy" id="2777116"/>
    <lineage>
        <taxon>Eukaryota</taxon>
        <taxon>Metazoa</taxon>
        <taxon>Ecdysozoa</taxon>
        <taxon>Nematoda</taxon>
        <taxon>Chromadorea</taxon>
        <taxon>Rhabditida</taxon>
        <taxon>Rhabditina</taxon>
        <taxon>Rhabditomorpha</taxon>
        <taxon>Rhabditoidea</taxon>
        <taxon>Rhabditidae</taxon>
        <taxon>Peloderinae</taxon>
        <taxon>Caenorhabditis</taxon>
    </lineage>
</organism>
<feature type="domain" description="BPTI/Kunitz inhibitor" evidence="2">
    <location>
        <begin position="621"/>
        <end position="671"/>
    </location>
</feature>
<feature type="region of interest" description="Disordered" evidence="1">
    <location>
        <begin position="1392"/>
        <end position="1421"/>
    </location>
</feature>
<dbReference type="InterPro" id="IPR006150">
    <property type="entry name" value="Cys_repeat_1"/>
</dbReference>
<dbReference type="PANTHER" id="PTHR46339">
    <property type="entry name" value="PROTEIN CBG15282-RELATED"/>
    <property type="match status" value="1"/>
</dbReference>
<proteinExistence type="predicted"/>
<comment type="caution">
    <text evidence="3">The sequence shown here is derived from an EMBL/GenBank/DDBJ whole genome shotgun (WGS) entry which is preliminary data.</text>
</comment>
<dbReference type="OrthoDB" id="4473401at2759"/>
<feature type="domain" description="BPTI/Kunitz inhibitor" evidence="2">
    <location>
        <begin position="849"/>
        <end position="904"/>
    </location>
</feature>
<dbReference type="InterPro" id="IPR018247">
    <property type="entry name" value="EF_Hand_1_Ca_BS"/>
</dbReference>
<dbReference type="EMBL" id="CAJGYM010000030">
    <property type="protein sequence ID" value="CAD6192838.1"/>
    <property type="molecule type" value="Genomic_DNA"/>
</dbReference>
<feature type="region of interest" description="Disordered" evidence="1">
    <location>
        <begin position="1625"/>
        <end position="1649"/>
    </location>
</feature>
<dbReference type="GO" id="GO:0004867">
    <property type="term" value="F:serine-type endopeptidase inhibitor activity"/>
    <property type="evidence" value="ECO:0007669"/>
    <property type="project" value="InterPro"/>
</dbReference>
<dbReference type="Proteomes" id="UP000835052">
    <property type="component" value="Unassembled WGS sequence"/>
</dbReference>
<dbReference type="InterPro" id="IPR036880">
    <property type="entry name" value="Kunitz_BPTI_sf"/>
</dbReference>
<dbReference type="InterPro" id="IPR002223">
    <property type="entry name" value="Kunitz_BPTI"/>
</dbReference>
<gene>
    <name evidence="3" type="ORF">CAUJ_LOCUS8757</name>
</gene>
<dbReference type="InterPro" id="IPR020901">
    <property type="entry name" value="Prtase_inh_Kunz-CS"/>
</dbReference>
<feature type="domain" description="BPTI/Kunitz inhibitor" evidence="2">
    <location>
        <begin position="728"/>
        <end position="780"/>
    </location>
</feature>
<dbReference type="InterPro" id="IPR028150">
    <property type="entry name" value="Lustrin_cystein"/>
</dbReference>
<name>A0A8S1HEY8_9PELO</name>
<dbReference type="Pfam" id="PF01683">
    <property type="entry name" value="EB"/>
    <property type="match status" value="3"/>
</dbReference>
<dbReference type="Pfam" id="PF14625">
    <property type="entry name" value="Lustrin_cystein"/>
    <property type="match status" value="13"/>
</dbReference>
<dbReference type="SUPFAM" id="SSF57362">
    <property type="entry name" value="BPTI-like"/>
    <property type="match status" value="4"/>
</dbReference>
<reference evidence="3" key="1">
    <citation type="submission" date="2020-10" db="EMBL/GenBank/DDBJ databases">
        <authorList>
            <person name="Kikuchi T."/>
        </authorList>
    </citation>
    <scope>NUCLEOTIDE SEQUENCE</scope>
    <source>
        <strain evidence="3">NKZ352</strain>
    </source>
</reference>